<dbReference type="KEGG" id="brh:RBRH_01071"/>
<protein>
    <submittedName>
        <fullName evidence="1">Osmotically inducible lipoprotein B</fullName>
    </submittedName>
</protein>
<dbReference type="EMBL" id="FR687359">
    <property type="protein sequence ID" value="CBW74404.1"/>
    <property type="molecule type" value="Genomic_DNA"/>
</dbReference>
<keyword evidence="1" id="KW-0449">Lipoprotein</keyword>
<evidence type="ECO:0000313" key="1">
    <source>
        <dbReference type="EMBL" id="CBW74404.1"/>
    </source>
</evidence>
<proteinExistence type="predicted"/>
<evidence type="ECO:0000313" key="2">
    <source>
        <dbReference type="Proteomes" id="UP000007437"/>
    </source>
</evidence>
<reference evidence="1 2" key="1">
    <citation type="journal article" date="2011" name="J. Bacteriol.">
        <title>Complete genome sequence of Burkholderia rhizoxinica, an endosymbiont of Rhizopus microsporus.</title>
        <authorList>
            <person name="Lackner G."/>
            <person name="Moebius N."/>
            <person name="Partida-Martinez L."/>
            <person name="Hertweck C."/>
        </authorList>
    </citation>
    <scope>NUCLEOTIDE SEQUENCE [LARGE SCALE GENOMIC DNA]</scope>
    <source>
        <strain evidence="2">DSM 19002 / CIP 109453 / HKI 454</strain>
    </source>
</reference>
<dbReference type="HOGENOM" id="CLU_158447_2_0_4"/>
<dbReference type="STRING" id="882378.RBRH_01071"/>
<name>E5AP72_MYCRK</name>
<dbReference type="eggNOG" id="ENOG502ZHS1">
    <property type="taxonomic scope" value="Bacteria"/>
</dbReference>
<gene>
    <name evidence="1" type="ordered locus">RBRH_01071</name>
</gene>
<organism evidence="1 2">
    <name type="scientific">Mycetohabitans rhizoxinica (strain DSM 19002 / CIP 109453 / HKI 454)</name>
    <name type="common">Paraburkholderia rhizoxinica</name>
    <dbReference type="NCBI Taxonomy" id="882378"/>
    <lineage>
        <taxon>Bacteria</taxon>
        <taxon>Pseudomonadati</taxon>
        <taxon>Pseudomonadota</taxon>
        <taxon>Betaproteobacteria</taxon>
        <taxon>Burkholderiales</taxon>
        <taxon>Burkholderiaceae</taxon>
        <taxon>Mycetohabitans</taxon>
    </lineage>
</organism>
<dbReference type="AlphaFoldDB" id="E5AP72"/>
<accession>E5AP72</accession>
<dbReference type="Proteomes" id="UP000007437">
    <property type="component" value="Chromosome"/>
</dbReference>
<dbReference type="PROSITE" id="PS51257">
    <property type="entry name" value="PROKAR_LIPOPROTEIN"/>
    <property type="match status" value="1"/>
</dbReference>
<sequence>MRAAPLKGEEMNAKASTLAKLVVLVSLVPALSACGSLSRSEKHAAIGASAGGALGYVLTGGPLGTVVGAAAGGLVGAGH</sequence>